<dbReference type="GO" id="GO:0000492">
    <property type="term" value="P:box C/D snoRNP assembly"/>
    <property type="evidence" value="ECO:0007669"/>
    <property type="project" value="TreeGrafter"/>
</dbReference>
<dbReference type="Pfam" id="PF25790">
    <property type="entry name" value="BCD1"/>
    <property type="match status" value="1"/>
</dbReference>
<dbReference type="Proteomes" id="UP000002668">
    <property type="component" value="Genome"/>
</dbReference>
<gene>
    <name evidence="3" type="ORF">LEMA_P051670.1</name>
</gene>
<dbReference type="PANTHER" id="PTHR13483">
    <property type="entry name" value="BOX C_D SNORNA PROTEIN 1-RELATED"/>
    <property type="match status" value="1"/>
</dbReference>
<protein>
    <submittedName>
        <fullName evidence="3">Predicted protein</fullName>
    </submittedName>
</protein>
<dbReference type="AlphaFoldDB" id="E4ZMB2"/>
<feature type="region of interest" description="Disordered" evidence="1">
    <location>
        <begin position="510"/>
        <end position="530"/>
    </location>
</feature>
<organism evidence="4">
    <name type="scientific">Leptosphaeria maculans (strain JN3 / isolate v23.1.3 / race Av1-4-5-6-7-8)</name>
    <name type="common">Blackleg fungus</name>
    <name type="synonym">Phoma lingam</name>
    <dbReference type="NCBI Taxonomy" id="985895"/>
    <lineage>
        <taxon>Eukaryota</taxon>
        <taxon>Fungi</taxon>
        <taxon>Dikarya</taxon>
        <taxon>Ascomycota</taxon>
        <taxon>Pezizomycotina</taxon>
        <taxon>Dothideomycetes</taxon>
        <taxon>Pleosporomycetidae</taxon>
        <taxon>Pleosporales</taxon>
        <taxon>Pleosporineae</taxon>
        <taxon>Leptosphaeriaceae</taxon>
        <taxon>Plenodomus</taxon>
        <taxon>Plenodomus lingam/Leptosphaeria maculans species complex</taxon>
    </lineage>
</organism>
<sequence length="545" mass="61278">MIHVGPQAIAHTKQTKLHLQGVHKIKALVFARGRSVARASLMDRRMITAIRPSHRPFDEKAALSAVPSMHQVSLLPDSMLRLDAPCGFARLWAFTLAPRERVGWTGFARSHSGFRSHKSWKLPVRVAKPAQVMDRTHQQSQPQNVQVLRYHLCTRICPLAFFQEPPPIVQHAIKLDQDHAFGCAARTCSLPCYKRHQQWAQCSGKRDPTKFVKKSQLVTPAGIDHDFNFLSGIERNLEKAERAASAATDAPSDGSAKAHHGKINYHRLEAAGVRVIRAPQGLSRQRENKSHISKTKKANRNIVWTVEWFDANKTRVLTETSSTAYVKDANPFRQHNNQHKNKKRKLASGASQVTDAATEEPDENTSKQPQVPPKNENEITEQPPLERKSSPGTQDQDAVTSKDAMVPDSDNTPNTQSQDKPQLNFYLLRPRTTSTRHVLIPLDPSQPLAENLRGHTVLEFPTIYVFPSSLYPLPSSFMLEEEYIKQQGEEQKELDDLLQHLDPEILKRLKEDGAARDPANKEQEDGQVDSKKILDVLKQDLGGAL</sequence>
<dbReference type="InterPro" id="IPR057721">
    <property type="entry name" value="BCD1_alpha/beta"/>
</dbReference>
<name>E4ZMB2_LEPMJ</name>
<evidence type="ECO:0000313" key="4">
    <source>
        <dbReference type="Proteomes" id="UP000002668"/>
    </source>
</evidence>
<dbReference type="HOGENOM" id="CLU_499724_0_0_1"/>
<feature type="compositionally biased region" description="Polar residues" evidence="1">
    <location>
        <begin position="409"/>
        <end position="421"/>
    </location>
</feature>
<dbReference type="PANTHER" id="PTHR13483:SF11">
    <property type="entry name" value="ZINC FINGER HIT DOMAIN-CONTAINING PROTEIN 3"/>
    <property type="match status" value="1"/>
</dbReference>
<dbReference type="EMBL" id="FP929094">
    <property type="protein sequence ID" value="CBX92461.1"/>
    <property type="molecule type" value="Genomic_DNA"/>
</dbReference>
<feature type="compositionally biased region" description="Basic residues" evidence="1">
    <location>
        <begin position="336"/>
        <end position="346"/>
    </location>
</feature>
<dbReference type="InParanoid" id="E4ZMB2"/>
<feature type="domain" description="BCD1 alpha/beta" evidence="2">
    <location>
        <begin position="267"/>
        <end position="469"/>
    </location>
</feature>
<dbReference type="GO" id="GO:0000463">
    <property type="term" value="P:maturation of LSU-rRNA from tricistronic rRNA transcript (SSU-rRNA, 5.8S rRNA, LSU-rRNA)"/>
    <property type="evidence" value="ECO:0007669"/>
    <property type="project" value="TreeGrafter"/>
</dbReference>
<dbReference type="VEuPathDB" id="FungiDB:LEMA_P051670.1"/>
<dbReference type="OrthoDB" id="272357at2759"/>
<dbReference type="GO" id="GO:0005634">
    <property type="term" value="C:nucleus"/>
    <property type="evidence" value="ECO:0007669"/>
    <property type="project" value="TreeGrafter"/>
</dbReference>
<reference evidence="4" key="1">
    <citation type="journal article" date="2011" name="Nat. Commun.">
        <title>Effector diversification within compartments of the Leptosphaeria maculans genome affected by Repeat-Induced Point mutations.</title>
        <authorList>
            <person name="Rouxel T."/>
            <person name="Grandaubert J."/>
            <person name="Hane J.K."/>
            <person name="Hoede C."/>
            <person name="van de Wouw A.P."/>
            <person name="Couloux A."/>
            <person name="Dominguez V."/>
            <person name="Anthouard V."/>
            <person name="Bally P."/>
            <person name="Bourras S."/>
            <person name="Cozijnsen A.J."/>
            <person name="Ciuffetti L.M."/>
            <person name="Degrave A."/>
            <person name="Dilmaghani A."/>
            <person name="Duret L."/>
            <person name="Fudal I."/>
            <person name="Goodwin S.B."/>
            <person name="Gout L."/>
            <person name="Glaser N."/>
            <person name="Linglin J."/>
            <person name="Kema G.H.J."/>
            <person name="Lapalu N."/>
            <person name="Lawrence C.B."/>
            <person name="May K."/>
            <person name="Meyer M."/>
            <person name="Ollivier B."/>
            <person name="Poulain J."/>
            <person name="Schoch C.L."/>
            <person name="Simon A."/>
            <person name="Spatafora J.W."/>
            <person name="Stachowiak A."/>
            <person name="Turgeon B.G."/>
            <person name="Tyler B.M."/>
            <person name="Vincent D."/>
            <person name="Weissenbach J."/>
            <person name="Amselem J."/>
            <person name="Quesneville H."/>
            <person name="Oliver R.P."/>
            <person name="Wincker P."/>
            <person name="Balesdent M.-H."/>
            <person name="Howlett B.J."/>
        </authorList>
    </citation>
    <scope>NUCLEOTIDE SEQUENCE [LARGE SCALE GENOMIC DNA]</scope>
    <source>
        <strain evidence="4">JN3 / isolate v23.1.3 / race Av1-4-5-6-7-8</strain>
    </source>
</reference>
<evidence type="ECO:0000313" key="3">
    <source>
        <dbReference type="EMBL" id="CBX92461.1"/>
    </source>
</evidence>
<keyword evidence="4" id="KW-1185">Reference proteome</keyword>
<dbReference type="OMA" id="RENKSHI"/>
<feature type="region of interest" description="Disordered" evidence="1">
    <location>
        <begin position="328"/>
        <end position="423"/>
    </location>
</feature>
<dbReference type="GO" id="GO:0070761">
    <property type="term" value="C:pre-snoRNP complex"/>
    <property type="evidence" value="ECO:0007669"/>
    <property type="project" value="TreeGrafter"/>
</dbReference>
<dbReference type="eggNOG" id="KOG2858">
    <property type="taxonomic scope" value="Eukaryota"/>
</dbReference>
<evidence type="ECO:0000256" key="1">
    <source>
        <dbReference type="SAM" id="MobiDB-lite"/>
    </source>
</evidence>
<feature type="compositionally biased region" description="Polar residues" evidence="1">
    <location>
        <begin position="390"/>
        <end position="399"/>
    </location>
</feature>
<dbReference type="GO" id="GO:0048254">
    <property type="term" value="P:snoRNA localization"/>
    <property type="evidence" value="ECO:0007669"/>
    <property type="project" value="TreeGrafter"/>
</dbReference>
<proteinExistence type="predicted"/>
<dbReference type="InterPro" id="IPR051639">
    <property type="entry name" value="BCD1"/>
</dbReference>
<accession>E4ZMB2</accession>
<evidence type="ECO:0000259" key="2">
    <source>
        <dbReference type="Pfam" id="PF25790"/>
    </source>
</evidence>
<dbReference type="STRING" id="985895.E4ZMB2"/>